<sequence>MSARLDRASDGHRLSEVTKRISKLECRINEVAKKNEALQTLVTALQGHAVVAGQTGESMVIDDGTSSASSESEGENQMSGETDLHHSAMSLNDATKAGVDKQGHALQDDRPQDAGSAMNNTDNVTAHTDTQGDGVPSKTLSGVRNMFIQEIHVPVAAKKLASEAVQIRPPRGITREVIIAGDGNVLRIARALIEEVQAPQSMEFITNRGATTEVVHKIIETYEEKARNVPRMYILHVGLNDVL</sequence>
<reference evidence="1 2" key="1">
    <citation type="journal article" date="2020" name="Cell">
        <title>Large-Scale Comparative Analyses of Tick Genomes Elucidate Their Genetic Diversity and Vector Capacities.</title>
        <authorList>
            <consortium name="Tick Genome and Microbiome Consortium (TIGMIC)"/>
            <person name="Jia N."/>
            <person name="Wang J."/>
            <person name="Shi W."/>
            <person name="Du L."/>
            <person name="Sun Y."/>
            <person name="Zhan W."/>
            <person name="Jiang J.F."/>
            <person name="Wang Q."/>
            <person name="Zhang B."/>
            <person name="Ji P."/>
            <person name="Bell-Sakyi L."/>
            <person name="Cui X.M."/>
            <person name="Yuan T.T."/>
            <person name="Jiang B.G."/>
            <person name="Yang W.F."/>
            <person name="Lam T.T."/>
            <person name="Chang Q.C."/>
            <person name="Ding S.J."/>
            <person name="Wang X.J."/>
            <person name="Zhu J.G."/>
            <person name="Ruan X.D."/>
            <person name="Zhao L."/>
            <person name="Wei J.T."/>
            <person name="Ye R.Z."/>
            <person name="Que T.C."/>
            <person name="Du C.H."/>
            <person name="Zhou Y.H."/>
            <person name="Cheng J.X."/>
            <person name="Dai P.F."/>
            <person name="Guo W.B."/>
            <person name="Han X.H."/>
            <person name="Huang E.J."/>
            <person name="Li L.F."/>
            <person name="Wei W."/>
            <person name="Gao Y.C."/>
            <person name="Liu J.Z."/>
            <person name="Shao H.Z."/>
            <person name="Wang X."/>
            <person name="Wang C.C."/>
            <person name="Yang T.C."/>
            <person name="Huo Q.B."/>
            <person name="Li W."/>
            <person name="Chen H.Y."/>
            <person name="Chen S.E."/>
            <person name="Zhou L.G."/>
            <person name="Ni X.B."/>
            <person name="Tian J.H."/>
            <person name="Sheng Y."/>
            <person name="Liu T."/>
            <person name="Pan Y.S."/>
            <person name="Xia L.Y."/>
            <person name="Li J."/>
            <person name="Zhao F."/>
            <person name="Cao W.C."/>
        </authorList>
    </citation>
    <scope>NUCLEOTIDE SEQUENCE [LARGE SCALE GENOMIC DNA]</scope>
    <source>
        <strain evidence="1">Iper-2018</strain>
    </source>
</reference>
<dbReference type="Proteomes" id="UP000805193">
    <property type="component" value="Unassembled WGS sequence"/>
</dbReference>
<keyword evidence="2" id="KW-1185">Reference proteome</keyword>
<protein>
    <submittedName>
        <fullName evidence="1">Uncharacterized protein</fullName>
    </submittedName>
</protein>
<proteinExistence type="predicted"/>
<evidence type="ECO:0000313" key="1">
    <source>
        <dbReference type="EMBL" id="KAG0425788.1"/>
    </source>
</evidence>
<accession>A0AC60PX38</accession>
<name>A0AC60PX38_IXOPE</name>
<comment type="caution">
    <text evidence="1">The sequence shown here is derived from an EMBL/GenBank/DDBJ whole genome shotgun (WGS) entry which is preliminary data.</text>
</comment>
<evidence type="ECO:0000313" key="2">
    <source>
        <dbReference type="Proteomes" id="UP000805193"/>
    </source>
</evidence>
<dbReference type="EMBL" id="JABSTQ010009803">
    <property type="protein sequence ID" value="KAG0425788.1"/>
    <property type="molecule type" value="Genomic_DNA"/>
</dbReference>
<gene>
    <name evidence="1" type="ORF">HPB47_027071</name>
</gene>
<organism evidence="1 2">
    <name type="scientific">Ixodes persulcatus</name>
    <name type="common">Taiga tick</name>
    <dbReference type="NCBI Taxonomy" id="34615"/>
    <lineage>
        <taxon>Eukaryota</taxon>
        <taxon>Metazoa</taxon>
        <taxon>Ecdysozoa</taxon>
        <taxon>Arthropoda</taxon>
        <taxon>Chelicerata</taxon>
        <taxon>Arachnida</taxon>
        <taxon>Acari</taxon>
        <taxon>Parasitiformes</taxon>
        <taxon>Ixodida</taxon>
        <taxon>Ixodoidea</taxon>
        <taxon>Ixodidae</taxon>
        <taxon>Ixodinae</taxon>
        <taxon>Ixodes</taxon>
    </lineage>
</organism>